<sequence length="156" mass="18603">MAFAGNIQTGRKNCASTQFPFKFSAEQAAGLVEDSNEDAFCTEYDNNFVPFNNYTKPVLRRDQLREVYKEKLSRILTKNANEQLETIHRQEEERKQLRKRKNYYMAKETGQDPQYSLQRTDDVVTFWSYRGRRNANHRRNNDFTKPQEDKLDVQFE</sequence>
<keyword evidence="4" id="KW-1185">Reference proteome</keyword>
<dbReference type="AlphaFoldDB" id="A0A182VM40"/>
<evidence type="ECO:0000256" key="1">
    <source>
        <dbReference type="SAM" id="Coils"/>
    </source>
</evidence>
<dbReference type="KEGG" id="amer:121603727"/>
<evidence type="ECO:0000313" key="3">
    <source>
        <dbReference type="EnsemblMetazoa" id="AMEM017283-PA"/>
    </source>
</evidence>
<feature type="compositionally biased region" description="Basic and acidic residues" evidence="2">
    <location>
        <begin position="139"/>
        <end position="156"/>
    </location>
</feature>
<dbReference type="EnsemblMetazoa" id="AMEM017283-RA">
    <property type="protein sequence ID" value="AMEM017283-PA"/>
    <property type="gene ID" value="AMEM017283"/>
</dbReference>
<organism evidence="3 4">
    <name type="scientific">Anopheles merus</name>
    <name type="common">Mosquito</name>
    <dbReference type="NCBI Taxonomy" id="30066"/>
    <lineage>
        <taxon>Eukaryota</taxon>
        <taxon>Metazoa</taxon>
        <taxon>Ecdysozoa</taxon>
        <taxon>Arthropoda</taxon>
        <taxon>Hexapoda</taxon>
        <taxon>Insecta</taxon>
        <taxon>Pterygota</taxon>
        <taxon>Neoptera</taxon>
        <taxon>Endopterygota</taxon>
        <taxon>Diptera</taxon>
        <taxon>Nematocera</taxon>
        <taxon>Culicoidea</taxon>
        <taxon>Culicidae</taxon>
        <taxon>Anophelinae</taxon>
        <taxon>Anopheles</taxon>
    </lineage>
</organism>
<dbReference type="GeneID" id="121603727"/>
<reference evidence="3" key="1">
    <citation type="submission" date="2020-05" db="UniProtKB">
        <authorList>
            <consortium name="EnsemblMetazoa"/>
        </authorList>
    </citation>
    <scope>IDENTIFICATION</scope>
    <source>
        <strain evidence="3">MAF</strain>
    </source>
</reference>
<feature type="region of interest" description="Disordered" evidence="2">
    <location>
        <begin position="136"/>
        <end position="156"/>
    </location>
</feature>
<dbReference type="VEuPathDB" id="VectorBase:AMEM017283"/>
<name>A0A182VM40_ANOME</name>
<dbReference type="Proteomes" id="UP000075903">
    <property type="component" value="Unassembled WGS sequence"/>
</dbReference>
<protein>
    <submittedName>
        <fullName evidence="3">Uncharacterized protein</fullName>
    </submittedName>
</protein>
<keyword evidence="1" id="KW-0175">Coiled coil</keyword>
<accession>A0A182VM40</accession>
<evidence type="ECO:0000313" key="4">
    <source>
        <dbReference type="Proteomes" id="UP000075903"/>
    </source>
</evidence>
<evidence type="ECO:0000256" key="2">
    <source>
        <dbReference type="SAM" id="MobiDB-lite"/>
    </source>
</evidence>
<feature type="coiled-coil region" evidence="1">
    <location>
        <begin position="80"/>
        <end position="107"/>
    </location>
</feature>
<dbReference type="RefSeq" id="XP_041788808.1">
    <property type="nucleotide sequence ID" value="XM_041932874.1"/>
</dbReference>
<dbReference type="VEuPathDB" id="VectorBase:AMEM21_008175"/>
<proteinExistence type="predicted"/>